<feature type="active site" evidence="1">
    <location>
        <position position="24"/>
    </location>
</feature>
<evidence type="ECO:0000259" key="3">
    <source>
        <dbReference type="PROSITE" id="PS50060"/>
    </source>
</evidence>
<keyword evidence="1 2" id="KW-0862">Zinc</keyword>
<comment type="cofactor">
    <cofactor evidence="1 2">
        <name>Zn(2+)</name>
        <dbReference type="ChEBI" id="CHEBI:29105"/>
    </cofactor>
    <text evidence="1 2">Binds 1 zinc ion per subunit.</text>
</comment>
<dbReference type="GO" id="GO:0016020">
    <property type="term" value="C:membrane"/>
    <property type="evidence" value="ECO:0007669"/>
    <property type="project" value="InterPro"/>
</dbReference>
<keyword evidence="1 2" id="KW-0482">Metalloprotease</keyword>
<evidence type="ECO:0000256" key="2">
    <source>
        <dbReference type="RuleBase" id="RU361183"/>
    </source>
</evidence>
<dbReference type="PANTHER" id="PTHR10127:SF883">
    <property type="entry name" value="ZINC METALLOPROTEINASE NAS-8"/>
    <property type="match status" value="1"/>
</dbReference>
<dbReference type="PANTHER" id="PTHR10127">
    <property type="entry name" value="DISCOIDIN, CUB, EGF, LAMININ , AND ZINC METALLOPROTEASE DOMAIN CONTAINING"/>
    <property type="match status" value="1"/>
</dbReference>
<dbReference type="InterPro" id="IPR024079">
    <property type="entry name" value="MetalloPept_cat_dom_sf"/>
</dbReference>
<dbReference type="CDD" id="cd06263">
    <property type="entry name" value="MAM"/>
    <property type="match status" value="1"/>
</dbReference>
<dbReference type="SUPFAM" id="SSF55486">
    <property type="entry name" value="Metalloproteases ('zincins'), catalytic domain"/>
    <property type="match status" value="1"/>
</dbReference>
<dbReference type="Proteomes" id="UP000735302">
    <property type="component" value="Unassembled WGS sequence"/>
</dbReference>
<sequence>MENRGRQEVSIGPGCEFRGIIMHELLHTLGFYHEHSRFDRDESVSIDLTNVDSGSTINFDKMDAFEISLQNTPYDFDSIMSYDPYTLAVDGSRPVMVPLPGKADAVFQMGQRLWLSNLDVLRIQRLYGCQEDTTHVSRPERDNSILACNFQSGLCNMNSGFDDFHWVVQNGASSAGPAAGHSTGIDNYLVATAAGNTGKSATIISPIASNGGACIDFYLFLKDDSSNLVIEASGPDFMATKLPFTPSASAYGRWTRYQKKIDLPVGIDFQISFKAVIGTADVAIDDLRMYTGSCN</sequence>
<dbReference type="Pfam" id="PF00629">
    <property type="entry name" value="MAM"/>
    <property type="match status" value="1"/>
</dbReference>
<proteinExistence type="predicted"/>
<dbReference type="GO" id="GO:0008270">
    <property type="term" value="F:zinc ion binding"/>
    <property type="evidence" value="ECO:0007669"/>
    <property type="project" value="UniProtKB-UniRule"/>
</dbReference>
<keyword evidence="6" id="KW-1185">Reference proteome</keyword>
<dbReference type="SUPFAM" id="SSF49899">
    <property type="entry name" value="Concanavalin A-like lectins/glucanases"/>
    <property type="match status" value="1"/>
</dbReference>
<dbReference type="EC" id="3.4.24.-" evidence="2"/>
<dbReference type="InterPro" id="IPR001506">
    <property type="entry name" value="Peptidase_M12A"/>
</dbReference>
<evidence type="ECO:0000259" key="4">
    <source>
        <dbReference type="PROSITE" id="PS51864"/>
    </source>
</evidence>
<dbReference type="GO" id="GO:0006508">
    <property type="term" value="P:proteolysis"/>
    <property type="evidence" value="ECO:0007669"/>
    <property type="project" value="UniProtKB-KW"/>
</dbReference>
<comment type="caution">
    <text evidence="5">The sequence shown here is derived from an EMBL/GenBank/DDBJ whole genome shotgun (WGS) entry which is preliminary data.</text>
</comment>
<feature type="binding site" evidence="1">
    <location>
        <position position="27"/>
    </location>
    <ligand>
        <name>Zn(2+)</name>
        <dbReference type="ChEBI" id="CHEBI:29105"/>
        <note>catalytic</note>
    </ligand>
</feature>
<dbReference type="PRINTS" id="PR00480">
    <property type="entry name" value="ASTACIN"/>
</dbReference>
<dbReference type="AlphaFoldDB" id="A0AAV4D3Z0"/>
<feature type="binding site" evidence="1">
    <location>
        <position position="33"/>
    </location>
    <ligand>
        <name>Zn(2+)</name>
        <dbReference type="ChEBI" id="CHEBI:29105"/>
        <note>catalytic</note>
    </ligand>
</feature>
<evidence type="ECO:0000313" key="5">
    <source>
        <dbReference type="EMBL" id="GFO38887.1"/>
    </source>
</evidence>
<dbReference type="InterPro" id="IPR013320">
    <property type="entry name" value="ConA-like_dom_sf"/>
</dbReference>
<dbReference type="PROSITE" id="PS51864">
    <property type="entry name" value="ASTACIN"/>
    <property type="match status" value="1"/>
</dbReference>
<name>A0AAV4D3Z0_9GAST</name>
<feature type="domain" description="MAM" evidence="3">
    <location>
        <begin position="146"/>
        <end position="295"/>
    </location>
</feature>
<dbReference type="GO" id="GO:0004222">
    <property type="term" value="F:metalloendopeptidase activity"/>
    <property type="evidence" value="ECO:0007669"/>
    <property type="project" value="UniProtKB-UniRule"/>
</dbReference>
<feature type="binding site" evidence="1">
    <location>
        <position position="23"/>
    </location>
    <ligand>
        <name>Zn(2+)</name>
        <dbReference type="ChEBI" id="CHEBI:29105"/>
        <note>catalytic</note>
    </ligand>
</feature>
<protein>
    <recommendedName>
        <fullName evidence="2">Metalloendopeptidase</fullName>
        <ecNumber evidence="2">3.4.24.-</ecNumber>
    </recommendedName>
</protein>
<keyword evidence="1 2" id="KW-0378">Hydrolase</keyword>
<keyword evidence="1 2" id="KW-0479">Metal-binding</keyword>
<dbReference type="Pfam" id="PF01400">
    <property type="entry name" value="Astacin"/>
    <property type="match status" value="1"/>
</dbReference>
<dbReference type="InterPro" id="IPR000998">
    <property type="entry name" value="MAM_dom"/>
</dbReference>
<organism evidence="5 6">
    <name type="scientific">Plakobranchus ocellatus</name>
    <dbReference type="NCBI Taxonomy" id="259542"/>
    <lineage>
        <taxon>Eukaryota</taxon>
        <taxon>Metazoa</taxon>
        <taxon>Spiralia</taxon>
        <taxon>Lophotrochozoa</taxon>
        <taxon>Mollusca</taxon>
        <taxon>Gastropoda</taxon>
        <taxon>Heterobranchia</taxon>
        <taxon>Euthyneura</taxon>
        <taxon>Panpulmonata</taxon>
        <taxon>Sacoglossa</taxon>
        <taxon>Placobranchoidea</taxon>
        <taxon>Plakobranchidae</taxon>
        <taxon>Plakobranchus</taxon>
    </lineage>
</organism>
<keyword evidence="1 2" id="KW-0645">Protease</keyword>
<reference evidence="5 6" key="1">
    <citation type="journal article" date="2021" name="Elife">
        <title>Chloroplast acquisition without the gene transfer in kleptoplastic sea slugs, Plakobranchus ocellatus.</title>
        <authorList>
            <person name="Maeda T."/>
            <person name="Takahashi S."/>
            <person name="Yoshida T."/>
            <person name="Shimamura S."/>
            <person name="Takaki Y."/>
            <person name="Nagai Y."/>
            <person name="Toyoda A."/>
            <person name="Suzuki Y."/>
            <person name="Arimoto A."/>
            <person name="Ishii H."/>
            <person name="Satoh N."/>
            <person name="Nishiyama T."/>
            <person name="Hasebe M."/>
            <person name="Maruyama T."/>
            <person name="Minagawa J."/>
            <person name="Obokata J."/>
            <person name="Shigenobu S."/>
        </authorList>
    </citation>
    <scope>NUCLEOTIDE SEQUENCE [LARGE SCALE GENOMIC DNA]</scope>
</reference>
<accession>A0AAV4D3Z0</accession>
<gene>
    <name evidence="5" type="ORF">PoB_006539200</name>
</gene>
<dbReference type="Gene3D" id="3.40.390.10">
    <property type="entry name" value="Collagenase (Catalytic Domain)"/>
    <property type="match status" value="1"/>
</dbReference>
<evidence type="ECO:0000313" key="6">
    <source>
        <dbReference type="Proteomes" id="UP000735302"/>
    </source>
</evidence>
<dbReference type="EMBL" id="BLXT01007365">
    <property type="protein sequence ID" value="GFO38887.1"/>
    <property type="molecule type" value="Genomic_DNA"/>
</dbReference>
<dbReference type="SMART" id="SM00137">
    <property type="entry name" value="MAM"/>
    <property type="match status" value="1"/>
</dbReference>
<comment type="caution">
    <text evidence="1">Lacks conserved residue(s) required for the propagation of feature annotation.</text>
</comment>
<feature type="domain" description="Peptidase M12A" evidence="4">
    <location>
        <begin position="1"/>
        <end position="130"/>
    </location>
</feature>
<evidence type="ECO:0000256" key="1">
    <source>
        <dbReference type="PROSITE-ProRule" id="PRU01211"/>
    </source>
</evidence>
<dbReference type="PROSITE" id="PS50060">
    <property type="entry name" value="MAM_2"/>
    <property type="match status" value="1"/>
</dbReference>
<dbReference type="Gene3D" id="2.60.120.200">
    <property type="match status" value="1"/>
</dbReference>